<feature type="region of interest" description="Disordered" evidence="1">
    <location>
        <begin position="128"/>
        <end position="152"/>
    </location>
</feature>
<evidence type="ECO:0000313" key="4">
    <source>
        <dbReference type="Proteomes" id="UP000640786"/>
    </source>
</evidence>
<feature type="compositionally biased region" description="Polar residues" evidence="1">
    <location>
        <begin position="139"/>
        <end position="148"/>
    </location>
</feature>
<protein>
    <recommendedName>
        <fullName evidence="5">HlyD family secretion protein</fullName>
    </recommendedName>
</protein>
<reference evidence="3 4" key="1">
    <citation type="submission" date="2020-08" db="EMBL/GenBank/DDBJ databases">
        <title>A Genomic Blueprint of the Chicken Gut Microbiome.</title>
        <authorList>
            <person name="Gilroy R."/>
            <person name="Ravi A."/>
            <person name="Getino M."/>
            <person name="Pursley I."/>
            <person name="Horton D.L."/>
            <person name="Alikhan N.-F."/>
            <person name="Baker D."/>
            <person name="Gharbi K."/>
            <person name="Hall N."/>
            <person name="Watson M."/>
            <person name="Adriaenssens E.M."/>
            <person name="Foster-Nyarko E."/>
            <person name="Jarju S."/>
            <person name="Secka A."/>
            <person name="Antonio M."/>
            <person name="Oren A."/>
            <person name="Chaudhuri R."/>
            <person name="La Ragione R.M."/>
            <person name="Hildebrand F."/>
            <person name="Pallen M.J."/>
        </authorList>
    </citation>
    <scope>NUCLEOTIDE SEQUENCE [LARGE SCALE GENOMIC DNA]</scope>
    <source>
        <strain evidence="3 4">Sa2BUA9</strain>
    </source>
</reference>
<evidence type="ECO:0008006" key="5">
    <source>
        <dbReference type="Google" id="ProtNLM"/>
    </source>
</evidence>
<evidence type="ECO:0000313" key="3">
    <source>
        <dbReference type="EMBL" id="MBD7943310.1"/>
    </source>
</evidence>
<evidence type="ECO:0000256" key="2">
    <source>
        <dbReference type="SAM" id="Phobius"/>
    </source>
</evidence>
<dbReference type="RefSeq" id="WP_191696643.1">
    <property type="nucleotide sequence ID" value="NZ_JACSQO010000001.1"/>
</dbReference>
<comment type="caution">
    <text evidence="3">The sequence shown here is derived from an EMBL/GenBank/DDBJ whole genome shotgun (WGS) entry which is preliminary data.</text>
</comment>
<keyword evidence="2" id="KW-0812">Transmembrane</keyword>
<keyword evidence="2" id="KW-0472">Membrane</keyword>
<feature type="transmembrane region" description="Helical" evidence="2">
    <location>
        <begin position="6"/>
        <end position="25"/>
    </location>
</feature>
<organism evidence="3 4">
    <name type="scientific">Psychrobacillus faecigallinarum</name>
    <dbReference type="NCBI Taxonomy" id="2762235"/>
    <lineage>
        <taxon>Bacteria</taxon>
        <taxon>Bacillati</taxon>
        <taxon>Bacillota</taxon>
        <taxon>Bacilli</taxon>
        <taxon>Bacillales</taxon>
        <taxon>Bacillaceae</taxon>
        <taxon>Psychrobacillus</taxon>
    </lineage>
</organism>
<accession>A0ABR8R6M1</accession>
<dbReference type="Proteomes" id="UP000640786">
    <property type="component" value="Unassembled WGS sequence"/>
</dbReference>
<gene>
    <name evidence="3" type="ORF">H9650_04190</name>
</gene>
<name>A0ABR8R6M1_9BACI</name>
<evidence type="ECO:0000256" key="1">
    <source>
        <dbReference type="SAM" id="MobiDB-lite"/>
    </source>
</evidence>
<keyword evidence="2" id="KW-1133">Transmembrane helix</keyword>
<dbReference type="EMBL" id="JACSQO010000001">
    <property type="protein sequence ID" value="MBD7943310.1"/>
    <property type="molecule type" value="Genomic_DNA"/>
</dbReference>
<proteinExistence type="predicted"/>
<sequence>MNKWLVIGISIIVSTFVAANAILLFSDKSEIARSYYLKDHERVNTNTYAKELEKESVVVPTDEITVTVDAEQVSNIMVKEGEEIAADSELAQLKQDSAEEQRAIWETEIQAYMQEQSQLQQIIGNLESEKSSSQGSYSDTDTTTSNEGNDVTDVNVQVDVQLKQDGSYAQAIAAAEQKLADIERQMQIINAQLSQETGAVSVLSPIAGTIASVENLDGKYNINIYSQEKSLLTFVPEKEWHELEKDQPVRNYSSHSETVVEGGIITKNQVPTNSSPWLSAYKQFDSKAEEPLYGVMIQPTGEPVNLPFAANMNSVITTAQTDNAVKIKSDWLLNPSKEKAELYILTEEGKIARTKVTIPFYLDNFAILSGLESGMIVLEKEPKTDKAPAFLPFPLESPSWNSIKAVSWKDYLKYLTYK</sequence>
<keyword evidence="4" id="KW-1185">Reference proteome</keyword>